<reference evidence="9 10" key="1">
    <citation type="submission" date="2017-03" db="EMBL/GenBank/DDBJ databases">
        <title>Genomes of endolithic fungi from Antarctica.</title>
        <authorList>
            <person name="Coleine C."/>
            <person name="Masonjones S."/>
            <person name="Stajich J.E."/>
        </authorList>
    </citation>
    <scope>NUCLEOTIDE SEQUENCE [LARGE SCALE GENOMIC DNA]</scope>
    <source>
        <strain evidence="9 10">CCFEE 5311</strain>
    </source>
</reference>
<feature type="compositionally biased region" description="Basic and acidic residues" evidence="6">
    <location>
        <begin position="46"/>
        <end position="61"/>
    </location>
</feature>
<keyword evidence="3 7" id="KW-0812">Transmembrane</keyword>
<evidence type="ECO:0000313" key="9">
    <source>
        <dbReference type="EMBL" id="TKA43369.1"/>
    </source>
</evidence>
<feature type="transmembrane region" description="Helical" evidence="7">
    <location>
        <begin position="148"/>
        <end position="165"/>
    </location>
</feature>
<evidence type="ECO:0000256" key="3">
    <source>
        <dbReference type="ARBA" id="ARBA00022692"/>
    </source>
</evidence>
<feature type="transmembrane region" description="Helical" evidence="7">
    <location>
        <begin position="492"/>
        <end position="513"/>
    </location>
</feature>
<dbReference type="PANTHER" id="PTHR23502">
    <property type="entry name" value="MAJOR FACILITATOR SUPERFAMILY"/>
    <property type="match status" value="1"/>
</dbReference>
<dbReference type="PANTHER" id="PTHR23502:SF51">
    <property type="entry name" value="QUINIDINE RESISTANCE PROTEIN 1-RELATED"/>
    <property type="match status" value="1"/>
</dbReference>
<feature type="transmembrane region" description="Helical" evidence="7">
    <location>
        <begin position="373"/>
        <end position="394"/>
    </location>
</feature>
<dbReference type="SUPFAM" id="SSF103473">
    <property type="entry name" value="MFS general substrate transporter"/>
    <property type="match status" value="1"/>
</dbReference>
<dbReference type="PROSITE" id="PS50850">
    <property type="entry name" value="MFS"/>
    <property type="match status" value="1"/>
</dbReference>
<proteinExistence type="predicted"/>
<evidence type="ECO:0000256" key="4">
    <source>
        <dbReference type="ARBA" id="ARBA00022989"/>
    </source>
</evidence>
<dbReference type="Pfam" id="PF07690">
    <property type="entry name" value="MFS_1"/>
    <property type="match status" value="1"/>
</dbReference>
<evidence type="ECO:0000256" key="2">
    <source>
        <dbReference type="ARBA" id="ARBA00022448"/>
    </source>
</evidence>
<evidence type="ECO:0000313" key="10">
    <source>
        <dbReference type="Proteomes" id="UP000310066"/>
    </source>
</evidence>
<evidence type="ECO:0000256" key="5">
    <source>
        <dbReference type="ARBA" id="ARBA00023136"/>
    </source>
</evidence>
<feature type="region of interest" description="Disordered" evidence="6">
    <location>
        <begin position="1"/>
        <end position="64"/>
    </location>
</feature>
<dbReference type="InterPro" id="IPR020846">
    <property type="entry name" value="MFS_dom"/>
</dbReference>
<dbReference type="AlphaFoldDB" id="A0A4V6WK83"/>
<feature type="transmembrane region" description="Helical" evidence="7">
    <location>
        <begin position="206"/>
        <end position="228"/>
    </location>
</feature>
<feature type="transmembrane region" description="Helical" evidence="7">
    <location>
        <begin position="115"/>
        <end position="136"/>
    </location>
</feature>
<sequence length="567" mass="61433">MTERAEDLERQIAESTVQVPSKVGAPTSETPAVGLTHASDQNRNATLREKPQESPLEEKNDQPNIVATEEYSSFTIAQKRAIIVTGSFAAWFSPMSGSIYYPALNQIAADLHVTSAKVSITVTTYLIMQGLAPMMIAGFSDKAGRRPAYLICFTIYIIANLALALQDSYIALLLLRMLQSAGSSGTVALAQGLVGDCITSSERGQYVAWASAGTILGPTLSPILGGLLSQYCGWHWVRTFREHSCLSIFWFLLILSVAFFIPIALFLPETCRKIVGDGSFPPPWTSANLTDSIRYRKRARNGIEVNEAKAAELRKNHKLSIPNPIGTLVVLADFESAILLITNGIGIACFYAISTGASQAFHNLYGFDDLYVSLMFLPIGAGSLISIFTTGKLVDWNYRRHAKRLAFPLTKNRQTDLSTFPIELARIQIALPLFITSAASIIGYGWMLTHPIPLAGPIILLLIFGYCQIGASQVLNILIIDIHPAAPATATAANNVLRCLIGAAATAAIIPMSDAVGNGWAYTILALFFIGSCAGPIASMRYGIEWRRAKKEKAERGRKAKEAKGLA</sequence>
<dbReference type="EMBL" id="NAJP01000019">
    <property type="protein sequence ID" value="TKA43369.1"/>
    <property type="molecule type" value="Genomic_DNA"/>
</dbReference>
<dbReference type="InterPro" id="IPR036259">
    <property type="entry name" value="MFS_trans_sf"/>
</dbReference>
<feature type="transmembrane region" description="Helical" evidence="7">
    <location>
        <begin position="429"/>
        <end position="448"/>
    </location>
</feature>
<feature type="transmembrane region" description="Helical" evidence="7">
    <location>
        <begin position="81"/>
        <end position="103"/>
    </location>
</feature>
<feature type="transmembrane region" description="Helical" evidence="7">
    <location>
        <begin position="519"/>
        <end position="544"/>
    </location>
</feature>
<feature type="transmembrane region" description="Helical" evidence="7">
    <location>
        <begin position="248"/>
        <end position="267"/>
    </location>
</feature>
<organism evidence="9 10">
    <name type="scientific">Friedmanniomyces endolithicus</name>
    <dbReference type="NCBI Taxonomy" id="329885"/>
    <lineage>
        <taxon>Eukaryota</taxon>
        <taxon>Fungi</taxon>
        <taxon>Dikarya</taxon>
        <taxon>Ascomycota</taxon>
        <taxon>Pezizomycotina</taxon>
        <taxon>Dothideomycetes</taxon>
        <taxon>Dothideomycetidae</taxon>
        <taxon>Mycosphaerellales</taxon>
        <taxon>Teratosphaeriaceae</taxon>
        <taxon>Friedmanniomyces</taxon>
    </lineage>
</organism>
<dbReference type="Gene3D" id="1.20.1250.20">
    <property type="entry name" value="MFS general substrate transporter like domains"/>
    <property type="match status" value="1"/>
</dbReference>
<dbReference type="FunFam" id="1.20.1720.10:FF:000009">
    <property type="entry name" value="MFS multidrug transporter"/>
    <property type="match status" value="1"/>
</dbReference>
<feature type="compositionally biased region" description="Basic and acidic residues" evidence="6">
    <location>
        <begin position="1"/>
        <end position="12"/>
    </location>
</feature>
<evidence type="ECO:0000256" key="1">
    <source>
        <dbReference type="ARBA" id="ARBA00004141"/>
    </source>
</evidence>
<dbReference type="STRING" id="329885.A0A4V6WK83"/>
<keyword evidence="4 7" id="KW-1133">Transmembrane helix</keyword>
<feature type="transmembrane region" description="Helical" evidence="7">
    <location>
        <begin position="325"/>
        <end position="353"/>
    </location>
</feature>
<comment type="subcellular location">
    <subcellularLocation>
        <location evidence="1">Membrane</location>
        <topology evidence="1">Multi-pass membrane protein</topology>
    </subcellularLocation>
</comment>
<comment type="caution">
    <text evidence="9">The sequence shown here is derived from an EMBL/GenBank/DDBJ whole genome shotgun (WGS) entry which is preliminary data.</text>
</comment>
<protein>
    <recommendedName>
        <fullName evidence="8">Major facilitator superfamily (MFS) profile domain-containing protein</fullName>
    </recommendedName>
</protein>
<gene>
    <name evidence="9" type="ORF">B0A54_05851</name>
</gene>
<accession>A0A4V6WK83</accession>
<evidence type="ECO:0000256" key="7">
    <source>
        <dbReference type="SAM" id="Phobius"/>
    </source>
</evidence>
<dbReference type="InterPro" id="IPR011701">
    <property type="entry name" value="MFS"/>
</dbReference>
<dbReference type="OrthoDB" id="2441642at2759"/>
<keyword evidence="2" id="KW-0813">Transport</keyword>
<dbReference type="GO" id="GO:0022857">
    <property type="term" value="F:transmembrane transporter activity"/>
    <property type="evidence" value="ECO:0007669"/>
    <property type="project" value="InterPro"/>
</dbReference>
<feature type="transmembrane region" description="Helical" evidence="7">
    <location>
        <begin position="171"/>
        <end position="194"/>
    </location>
</feature>
<evidence type="ECO:0000256" key="6">
    <source>
        <dbReference type="SAM" id="MobiDB-lite"/>
    </source>
</evidence>
<dbReference type="Proteomes" id="UP000310066">
    <property type="component" value="Unassembled WGS sequence"/>
</dbReference>
<dbReference type="GO" id="GO:0005886">
    <property type="term" value="C:plasma membrane"/>
    <property type="evidence" value="ECO:0007669"/>
    <property type="project" value="TreeGrafter"/>
</dbReference>
<feature type="domain" description="Major facilitator superfamily (MFS) profile" evidence="8">
    <location>
        <begin position="82"/>
        <end position="550"/>
    </location>
</feature>
<evidence type="ECO:0000259" key="8">
    <source>
        <dbReference type="PROSITE" id="PS50850"/>
    </source>
</evidence>
<keyword evidence="5 7" id="KW-0472">Membrane</keyword>
<name>A0A4V6WK83_9PEZI</name>
<feature type="transmembrane region" description="Helical" evidence="7">
    <location>
        <begin position="454"/>
        <end position="480"/>
    </location>
</feature>